<name>A0ACC1N6J8_9HYPO</name>
<sequence length="183" mass="20272">MPAENESPAREPATRGRGRGGRGSRGGRGRGGSRLSTVAAVARLPSSPSQNPAVAAYERQRDLKATYQAVAHAIKPALQELAERAIDEALAKPDHFKSVPEYLPVVRELQDRYQNRLAVTERRMKCDMELAKATYEAEVLVAEREFQNAVDDMEEQFYEGQENRIRILGSLNAKGLPVDVSPR</sequence>
<evidence type="ECO:0000313" key="1">
    <source>
        <dbReference type="EMBL" id="KAJ2974073.1"/>
    </source>
</evidence>
<protein>
    <submittedName>
        <fullName evidence="1">Uncharacterized protein</fullName>
    </submittedName>
</protein>
<gene>
    <name evidence="1" type="ORF">NQ176_g6248</name>
</gene>
<dbReference type="Proteomes" id="UP001143910">
    <property type="component" value="Unassembled WGS sequence"/>
</dbReference>
<dbReference type="EMBL" id="JANJQO010000878">
    <property type="protein sequence ID" value="KAJ2974073.1"/>
    <property type="molecule type" value="Genomic_DNA"/>
</dbReference>
<reference evidence="1" key="1">
    <citation type="submission" date="2022-08" db="EMBL/GenBank/DDBJ databases">
        <title>Genome Sequence of Lecanicillium fungicola.</title>
        <authorList>
            <person name="Buettner E."/>
        </authorList>
    </citation>
    <scope>NUCLEOTIDE SEQUENCE</scope>
    <source>
        <strain evidence="1">Babe33</strain>
    </source>
</reference>
<evidence type="ECO:0000313" key="2">
    <source>
        <dbReference type="Proteomes" id="UP001143910"/>
    </source>
</evidence>
<accession>A0ACC1N6J8</accession>
<proteinExistence type="predicted"/>
<comment type="caution">
    <text evidence="1">The sequence shown here is derived from an EMBL/GenBank/DDBJ whole genome shotgun (WGS) entry which is preliminary data.</text>
</comment>
<organism evidence="1 2">
    <name type="scientific">Zarea fungicola</name>
    <dbReference type="NCBI Taxonomy" id="93591"/>
    <lineage>
        <taxon>Eukaryota</taxon>
        <taxon>Fungi</taxon>
        <taxon>Dikarya</taxon>
        <taxon>Ascomycota</taxon>
        <taxon>Pezizomycotina</taxon>
        <taxon>Sordariomycetes</taxon>
        <taxon>Hypocreomycetidae</taxon>
        <taxon>Hypocreales</taxon>
        <taxon>Cordycipitaceae</taxon>
        <taxon>Zarea</taxon>
    </lineage>
</organism>
<keyword evidence="2" id="KW-1185">Reference proteome</keyword>